<dbReference type="RefSeq" id="WP_113879724.1">
    <property type="nucleotide sequence ID" value="NZ_QNSA01000005.1"/>
</dbReference>
<sequence length="157" mass="16878">MKARTRSIIESVTTKLASVTPGQNYVNTIAKIEGGRRNFDTNEMEKGVCVCVAYGGTALGSKAPGAPQQISELGLVIEAHKYKTAGADVQAEGLDLLADIEKAVLGDTSYLKQTYVMRQGMLNESEEVQISEDGNAIVATSVITIPFIKQYANPHEE</sequence>
<protein>
    <submittedName>
        <fullName evidence="2">Uncharacterized protein</fullName>
    </submittedName>
</protein>
<evidence type="ECO:0000313" key="3">
    <source>
        <dbReference type="Proteomes" id="UP000252795"/>
    </source>
</evidence>
<dbReference type="EMBL" id="QNSA01000005">
    <property type="protein sequence ID" value="RBP74108.1"/>
    <property type="molecule type" value="Genomic_DNA"/>
</dbReference>
<comment type="caution">
    <text evidence="2">The sequence shown here is derived from an EMBL/GenBank/DDBJ whole genome shotgun (WGS) entry which is preliminary data.</text>
</comment>
<name>A0A368V0Y6_MARNT</name>
<evidence type="ECO:0000313" key="2">
    <source>
        <dbReference type="EMBL" id="RCW34857.1"/>
    </source>
</evidence>
<evidence type="ECO:0000313" key="4">
    <source>
        <dbReference type="Proteomes" id="UP000253065"/>
    </source>
</evidence>
<dbReference type="Proteomes" id="UP000252795">
    <property type="component" value="Unassembled WGS sequence"/>
</dbReference>
<keyword evidence="4" id="KW-1185">Reference proteome</keyword>
<gene>
    <name evidence="2" type="ORF">DET51_105233</name>
    <name evidence="1" type="ORF">DET64_105234</name>
</gene>
<proteinExistence type="predicted"/>
<dbReference type="AlphaFoldDB" id="A0A368V0Y6"/>
<dbReference type="Proteomes" id="UP000253065">
    <property type="component" value="Unassembled WGS sequence"/>
</dbReference>
<accession>A0A368V0Y6</accession>
<reference evidence="2 3" key="1">
    <citation type="submission" date="2018-07" db="EMBL/GenBank/DDBJ databases">
        <title>Freshwater and sediment microbial communities from various areas in North America, analyzing microbe dynamics in response to fracking.</title>
        <authorList>
            <person name="Lamendella R."/>
        </authorList>
    </citation>
    <scope>NUCLEOTIDE SEQUENCE [LARGE SCALE GENOMIC DNA]</scope>
    <source>
        <strain evidence="2 3">114E</strain>
        <strain evidence="1 4">114E_o</strain>
    </source>
</reference>
<dbReference type="EMBL" id="QPJB01000005">
    <property type="protein sequence ID" value="RCW34857.1"/>
    <property type="molecule type" value="Genomic_DNA"/>
</dbReference>
<organism evidence="2 3">
    <name type="scientific">Marinobacter nauticus</name>
    <name type="common">Marinobacter hydrocarbonoclasticus</name>
    <name type="synonym">Marinobacter aquaeolei</name>
    <dbReference type="NCBI Taxonomy" id="2743"/>
    <lineage>
        <taxon>Bacteria</taxon>
        <taxon>Pseudomonadati</taxon>
        <taxon>Pseudomonadota</taxon>
        <taxon>Gammaproteobacteria</taxon>
        <taxon>Pseudomonadales</taxon>
        <taxon>Marinobacteraceae</taxon>
        <taxon>Marinobacter</taxon>
    </lineage>
</organism>
<evidence type="ECO:0000313" key="1">
    <source>
        <dbReference type="EMBL" id="RBP74108.1"/>
    </source>
</evidence>